<gene>
    <name evidence="9" type="ORF">CHYS00102_LOCUS5635</name>
</gene>
<dbReference type="SUPFAM" id="SSF103481">
    <property type="entry name" value="Multidrug resistance efflux transporter EmrE"/>
    <property type="match status" value="1"/>
</dbReference>
<keyword evidence="2" id="KW-1003">Cell membrane</keyword>
<feature type="domain" description="EamA" evidence="8">
    <location>
        <begin position="107"/>
        <end position="233"/>
    </location>
</feature>
<feature type="signal peptide" evidence="7">
    <location>
        <begin position="1"/>
        <end position="21"/>
    </location>
</feature>
<feature type="transmembrane region" description="Helical" evidence="6">
    <location>
        <begin position="283"/>
        <end position="303"/>
    </location>
</feature>
<feature type="transmembrane region" description="Helical" evidence="6">
    <location>
        <begin position="380"/>
        <end position="397"/>
    </location>
</feature>
<dbReference type="GO" id="GO:0005886">
    <property type="term" value="C:plasma membrane"/>
    <property type="evidence" value="ECO:0007669"/>
    <property type="project" value="UniProtKB-SubCell"/>
</dbReference>
<keyword evidence="3 6" id="KW-0812">Transmembrane</keyword>
<feature type="transmembrane region" description="Helical" evidence="6">
    <location>
        <begin position="455"/>
        <end position="478"/>
    </location>
</feature>
<dbReference type="PANTHER" id="PTHR42920">
    <property type="entry name" value="OS03G0707200 PROTEIN-RELATED"/>
    <property type="match status" value="1"/>
</dbReference>
<comment type="subcellular location">
    <subcellularLocation>
        <location evidence="1">Cell membrane</location>
        <topology evidence="1">Multi-pass membrane protein</topology>
    </subcellularLocation>
</comment>
<feature type="transmembrane region" description="Helical" evidence="6">
    <location>
        <begin position="403"/>
        <end position="423"/>
    </location>
</feature>
<feature type="transmembrane region" description="Helical" evidence="6">
    <location>
        <begin position="430"/>
        <end position="449"/>
    </location>
</feature>
<feature type="transmembrane region" description="Helical" evidence="6">
    <location>
        <begin position="194"/>
        <end position="211"/>
    </location>
</feature>
<dbReference type="InterPro" id="IPR000620">
    <property type="entry name" value="EamA_dom"/>
</dbReference>
<dbReference type="Pfam" id="PF00892">
    <property type="entry name" value="EamA"/>
    <property type="match status" value="2"/>
</dbReference>
<evidence type="ECO:0000259" key="8">
    <source>
        <dbReference type="Pfam" id="PF00892"/>
    </source>
</evidence>
<dbReference type="PANTHER" id="PTHR42920:SF5">
    <property type="entry name" value="EAMA DOMAIN-CONTAINING PROTEIN"/>
    <property type="match status" value="1"/>
</dbReference>
<feature type="transmembrane region" description="Helical" evidence="6">
    <location>
        <begin position="170"/>
        <end position="188"/>
    </location>
</feature>
<dbReference type="AlphaFoldDB" id="A0A7S1FNZ9"/>
<feature type="chain" id="PRO_5030682735" description="EamA domain-containing protein" evidence="7">
    <location>
        <begin position="22"/>
        <end position="488"/>
    </location>
</feature>
<organism evidence="9">
    <name type="scientific">Corethron hystrix</name>
    <dbReference type="NCBI Taxonomy" id="216773"/>
    <lineage>
        <taxon>Eukaryota</taxon>
        <taxon>Sar</taxon>
        <taxon>Stramenopiles</taxon>
        <taxon>Ochrophyta</taxon>
        <taxon>Bacillariophyta</taxon>
        <taxon>Coscinodiscophyceae</taxon>
        <taxon>Corethrophycidae</taxon>
        <taxon>Corethrales</taxon>
        <taxon>Corethraceae</taxon>
        <taxon>Corethron</taxon>
    </lineage>
</organism>
<keyword evidence="7" id="KW-0732">Signal</keyword>
<feature type="transmembrane region" description="Helical" evidence="6">
    <location>
        <begin position="218"/>
        <end position="238"/>
    </location>
</feature>
<feature type="transmembrane region" description="Helical" evidence="6">
    <location>
        <begin position="141"/>
        <end position="158"/>
    </location>
</feature>
<dbReference type="EMBL" id="HBFR01007789">
    <property type="protein sequence ID" value="CAD8878451.1"/>
    <property type="molecule type" value="Transcribed_RNA"/>
</dbReference>
<evidence type="ECO:0000256" key="4">
    <source>
        <dbReference type="ARBA" id="ARBA00022989"/>
    </source>
</evidence>
<name>A0A7S1FNZ9_9STRA</name>
<proteinExistence type="predicted"/>
<evidence type="ECO:0000256" key="5">
    <source>
        <dbReference type="ARBA" id="ARBA00023136"/>
    </source>
</evidence>
<evidence type="ECO:0000256" key="7">
    <source>
        <dbReference type="SAM" id="SignalP"/>
    </source>
</evidence>
<keyword evidence="5 6" id="KW-0472">Membrane</keyword>
<keyword evidence="4 6" id="KW-1133">Transmembrane helix</keyword>
<feature type="transmembrane region" description="Helical" evidence="6">
    <location>
        <begin position="101"/>
        <end position="121"/>
    </location>
</feature>
<feature type="domain" description="EamA" evidence="8">
    <location>
        <begin position="385"/>
        <end position="472"/>
    </location>
</feature>
<evidence type="ECO:0000313" key="9">
    <source>
        <dbReference type="EMBL" id="CAD8878451.1"/>
    </source>
</evidence>
<dbReference type="InterPro" id="IPR037185">
    <property type="entry name" value="EmrE-like"/>
</dbReference>
<reference evidence="9" key="1">
    <citation type="submission" date="2021-01" db="EMBL/GenBank/DDBJ databases">
        <authorList>
            <person name="Corre E."/>
            <person name="Pelletier E."/>
            <person name="Niang G."/>
            <person name="Scheremetjew M."/>
            <person name="Finn R."/>
            <person name="Kale V."/>
            <person name="Holt S."/>
            <person name="Cochrane G."/>
            <person name="Meng A."/>
            <person name="Brown T."/>
            <person name="Cohen L."/>
        </authorList>
    </citation>
    <scope>NUCLEOTIDE SEQUENCE</scope>
    <source>
        <strain evidence="9">308</strain>
    </source>
</reference>
<protein>
    <recommendedName>
        <fullName evidence="8">EamA domain-containing protein</fullName>
    </recommendedName>
</protein>
<dbReference type="InterPro" id="IPR051258">
    <property type="entry name" value="Diverse_Substrate_Transporter"/>
</dbReference>
<evidence type="ECO:0000256" key="1">
    <source>
        <dbReference type="ARBA" id="ARBA00004651"/>
    </source>
</evidence>
<evidence type="ECO:0000256" key="3">
    <source>
        <dbReference type="ARBA" id="ARBA00022692"/>
    </source>
</evidence>
<sequence length="488" mass="51919">MTFATAATVYVMLHLFLEASSFSMHQGSCIPKINSPMAFNSVFNRRPEMLCQRKFDTALSVSTELDGKRKDSTGESETFLESGSEDITLTRIQEESGLSILAARGILVAVAVLWGTNFASVKYLENLCFHPPCNHPPSEAALARFGIAALVSLPLLIGQEFGIILGGLECGLWITLGYFSQAIALGTISSSKCAFLCSLTVVVVPLITSLITKKPPKLISLLSAMLAVGGVGILEGVVDLNSLLPGAANAVSDISLVASSATVGVTSSSGEIATGAISIMDKIGAALGIAGGDVVALLQSFGFGISFMRIEHYLEKYEHVENRVLTIAAAECVSVGICSLLWVLFDFGGHIPNMAYMVSYSLHCYPLINNLARKFHVRNPIPLVFFLTFFVSLKIEAHRIGAVAWTGIMTTVVAIFLEGIALQKATATDAALIFASEPIWASLFGAWLLNEKLGLNSYVGGSLIILACVVSSVPDLLAAQKNSNTELR</sequence>
<feature type="transmembrane region" description="Helical" evidence="6">
    <location>
        <begin position="324"/>
        <end position="345"/>
    </location>
</feature>
<evidence type="ECO:0000256" key="6">
    <source>
        <dbReference type="SAM" id="Phobius"/>
    </source>
</evidence>
<accession>A0A7S1FNZ9</accession>
<evidence type="ECO:0000256" key="2">
    <source>
        <dbReference type="ARBA" id="ARBA00022475"/>
    </source>
</evidence>